<sequence>MNAVQVLPLAEDMRKLRKFVEQGITENSRQLKLSPCEAAFGEGGDAQQEKIWRSIQTIA</sequence>
<dbReference type="EMBL" id="CACRXK020001510">
    <property type="protein sequence ID" value="CAB3989564.1"/>
    <property type="molecule type" value="Genomic_DNA"/>
</dbReference>
<dbReference type="AlphaFoldDB" id="A0A6S7G8A2"/>
<accession>A0A6S7G8A2</accession>
<keyword evidence="2" id="KW-1185">Reference proteome</keyword>
<reference evidence="1" key="1">
    <citation type="submission" date="2020-04" db="EMBL/GenBank/DDBJ databases">
        <authorList>
            <person name="Alioto T."/>
            <person name="Alioto T."/>
            <person name="Gomez Garrido J."/>
        </authorList>
    </citation>
    <scope>NUCLEOTIDE SEQUENCE</scope>
    <source>
        <strain evidence="1">A484AB</strain>
    </source>
</reference>
<evidence type="ECO:0000313" key="1">
    <source>
        <dbReference type="EMBL" id="CAB3989564.1"/>
    </source>
</evidence>
<proteinExistence type="predicted"/>
<protein>
    <submittedName>
        <fullName evidence="1">Uncharacterized protein</fullName>
    </submittedName>
</protein>
<organism evidence="1 2">
    <name type="scientific">Paramuricea clavata</name>
    <name type="common">Red gorgonian</name>
    <name type="synonym">Violescent sea-whip</name>
    <dbReference type="NCBI Taxonomy" id="317549"/>
    <lineage>
        <taxon>Eukaryota</taxon>
        <taxon>Metazoa</taxon>
        <taxon>Cnidaria</taxon>
        <taxon>Anthozoa</taxon>
        <taxon>Octocorallia</taxon>
        <taxon>Malacalcyonacea</taxon>
        <taxon>Plexauridae</taxon>
        <taxon>Paramuricea</taxon>
    </lineage>
</organism>
<name>A0A6S7G8A2_PARCT</name>
<comment type="caution">
    <text evidence="1">The sequence shown here is derived from an EMBL/GenBank/DDBJ whole genome shotgun (WGS) entry which is preliminary data.</text>
</comment>
<evidence type="ECO:0000313" key="2">
    <source>
        <dbReference type="Proteomes" id="UP001152795"/>
    </source>
</evidence>
<gene>
    <name evidence="1" type="ORF">PACLA_8A010319</name>
</gene>
<dbReference type="Proteomes" id="UP001152795">
    <property type="component" value="Unassembled WGS sequence"/>
</dbReference>